<reference evidence="13" key="1">
    <citation type="submission" date="2016-04" db="EMBL/GenBank/DDBJ databases">
        <title>Comparative genomics of biotechnologically important yeasts.</title>
        <authorList>
            <consortium name="DOE Joint Genome Institute"/>
            <person name="Riley R."/>
            <person name="Haridas S."/>
            <person name="Wolfe K.H."/>
            <person name="Lopes M.R."/>
            <person name="Hittinger C.T."/>
            <person name="Goker M."/>
            <person name="Salamov A."/>
            <person name="Wisecaver J."/>
            <person name="Long T.M."/>
            <person name="Aerts A.L."/>
            <person name="Barry K."/>
            <person name="Choi C."/>
            <person name="Clum A."/>
            <person name="Coughlan A.Y."/>
            <person name="Deshpande S."/>
            <person name="Douglass A.P."/>
            <person name="Hanson S.J."/>
            <person name="Klenk H.-P."/>
            <person name="Labutti K."/>
            <person name="Lapidus A."/>
            <person name="Lindquist E."/>
            <person name="Lipzen A."/>
            <person name="Meier-Kolthoff J.P."/>
            <person name="Ohm R.A."/>
            <person name="Otillar R.P."/>
            <person name="Pangilinan J."/>
            <person name="Peng Y."/>
            <person name="Rokas A."/>
            <person name="Rosa C.A."/>
            <person name="Scheuner C."/>
            <person name="Sibirny A.A."/>
            <person name="Slot J.C."/>
            <person name="Stielow J.B."/>
            <person name="Sun H."/>
            <person name="Kurtzman C.P."/>
            <person name="Blackwell M."/>
            <person name="Grigoriev I.V."/>
            <person name="Jeffries T.W."/>
        </authorList>
    </citation>
    <scope>NUCLEOTIDE SEQUENCE [LARGE SCALE GENOMIC DNA]</scope>
    <source>
        <strain evidence="13">NRRL YB-2248</strain>
    </source>
</reference>
<comment type="subcellular location">
    <subcellularLocation>
        <location evidence="1">Membrane</location>
        <topology evidence="1">Multi-pass membrane protein</topology>
    </subcellularLocation>
</comment>
<comment type="similarity">
    <text evidence="10">Belongs to the DHHC palmitoyltransferase family.</text>
</comment>
<dbReference type="GO" id="GO:0019706">
    <property type="term" value="F:protein-cysteine S-palmitoyltransferase activity"/>
    <property type="evidence" value="ECO:0007669"/>
    <property type="project" value="UniProtKB-EC"/>
</dbReference>
<feature type="domain" description="Palmitoyltransferase DHHC" evidence="11">
    <location>
        <begin position="111"/>
        <end position="235"/>
    </location>
</feature>
<dbReference type="InterPro" id="IPR001594">
    <property type="entry name" value="Palmitoyltrfase_DHHC"/>
</dbReference>
<evidence type="ECO:0000256" key="3">
    <source>
        <dbReference type="ARBA" id="ARBA00022692"/>
    </source>
</evidence>
<keyword evidence="3 10" id="KW-0812">Transmembrane</keyword>
<keyword evidence="13" id="KW-1185">Reference proteome</keyword>
<comment type="domain">
    <text evidence="10">The DHHC domain is required for palmitoyltransferase activity.</text>
</comment>
<organism evidence="12 13">
    <name type="scientific">[Candida] arabinofermentans NRRL YB-2248</name>
    <dbReference type="NCBI Taxonomy" id="983967"/>
    <lineage>
        <taxon>Eukaryota</taxon>
        <taxon>Fungi</taxon>
        <taxon>Dikarya</taxon>
        <taxon>Ascomycota</taxon>
        <taxon>Saccharomycotina</taxon>
        <taxon>Pichiomycetes</taxon>
        <taxon>Pichiales</taxon>
        <taxon>Pichiaceae</taxon>
        <taxon>Ogataea</taxon>
        <taxon>Ogataea/Candida clade</taxon>
    </lineage>
</organism>
<evidence type="ECO:0000256" key="7">
    <source>
        <dbReference type="ARBA" id="ARBA00023288"/>
    </source>
</evidence>
<gene>
    <name evidence="12" type="ORF">CANARDRAFT_19578</name>
</gene>
<feature type="transmembrane region" description="Helical" evidence="10">
    <location>
        <begin position="49"/>
        <end position="72"/>
    </location>
</feature>
<keyword evidence="8 10" id="KW-0012">Acyltransferase</keyword>
<dbReference type="GO" id="GO:0016020">
    <property type="term" value="C:membrane"/>
    <property type="evidence" value="ECO:0007669"/>
    <property type="project" value="UniProtKB-SubCell"/>
</dbReference>
<evidence type="ECO:0000256" key="1">
    <source>
        <dbReference type="ARBA" id="ARBA00004141"/>
    </source>
</evidence>
<dbReference type="InterPro" id="IPR039859">
    <property type="entry name" value="PFA4/ZDH16/20/ERF2-like"/>
</dbReference>
<name>A0A1E4SUX6_9ASCO</name>
<comment type="catalytic activity">
    <reaction evidence="9 10">
        <text>L-cysteinyl-[protein] + hexadecanoyl-CoA = S-hexadecanoyl-L-cysteinyl-[protein] + CoA</text>
        <dbReference type="Rhea" id="RHEA:36683"/>
        <dbReference type="Rhea" id="RHEA-COMP:10131"/>
        <dbReference type="Rhea" id="RHEA-COMP:11032"/>
        <dbReference type="ChEBI" id="CHEBI:29950"/>
        <dbReference type="ChEBI" id="CHEBI:57287"/>
        <dbReference type="ChEBI" id="CHEBI:57379"/>
        <dbReference type="ChEBI" id="CHEBI:74151"/>
        <dbReference type="EC" id="2.3.1.225"/>
    </reaction>
</comment>
<evidence type="ECO:0000256" key="9">
    <source>
        <dbReference type="ARBA" id="ARBA00048048"/>
    </source>
</evidence>
<dbReference type="OrthoDB" id="302728at2759"/>
<feature type="transmembrane region" description="Helical" evidence="10">
    <location>
        <begin position="7"/>
        <end position="29"/>
    </location>
</feature>
<dbReference type="STRING" id="983967.A0A1E4SUX6"/>
<evidence type="ECO:0000256" key="5">
    <source>
        <dbReference type="ARBA" id="ARBA00023136"/>
    </source>
</evidence>
<evidence type="ECO:0000256" key="10">
    <source>
        <dbReference type="RuleBase" id="RU079119"/>
    </source>
</evidence>
<evidence type="ECO:0000256" key="2">
    <source>
        <dbReference type="ARBA" id="ARBA00022679"/>
    </source>
</evidence>
<keyword evidence="6" id="KW-0564">Palmitate</keyword>
<proteinExistence type="inferred from homology"/>
<feature type="transmembrane region" description="Helical" evidence="10">
    <location>
        <begin position="162"/>
        <end position="185"/>
    </location>
</feature>
<dbReference type="EMBL" id="KV453865">
    <property type="protein sequence ID" value="ODV83289.1"/>
    <property type="molecule type" value="Genomic_DNA"/>
</dbReference>
<evidence type="ECO:0000259" key="11">
    <source>
        <dbReference type="Pfam" id="PF01529"/>
    </source>
</evidence>
<keyword evidence="2 10" id="KW-0808">Transferase</keyword>
<dbReference type="AlphaFoldDB" id="A0A1E4SUX6"/>
<dbReference type="PANTHER" id="PTHR12246">
    <property type="entry name" value="PALMITOYLTRANSFERASE ZDHHC16"/>
    <property type="match status" value="1"/>
</dbReference>
<evidence type="ECO:0000256" key="6">
    <source>
        <dbReference type="ARBA" id="ARBA00023139"/>
    </source>
</evidence>
<evidence type="ECO:0000313" key="13">
    <source>
        <dbReference type="Proteomes" id="UP000094801"/>
    </source>
</evidence>
<evidence type="ECO:0000256" key="4">
    <source>
        <dbReference type="ARBA" id="ARBA00022989"/>
    </source>
</evidence>
<feature type="transmembrane region" description="Helical" evidence="10">
    <location>
        <begin position="197"/>
        <end position="219"/>
    </location>
</feature>
<dbReference type="Proteomes" id="UP000094801">
    <property type="component" value="Unassembled WGS sequence"/>
</dbReference>
<dbReference type="PROSITE" id="PS50216">
    <property type="entry name" value="DHHC"/>
    <property type="match status" value="1"/>
</dbReference>
<evidence type="ECO:0000256" key="8">
    <source>
        <dbReference type="ARBA" id="ARBA00023315"/>
    </source>
</evidence>
<sequence>MINISNFCCILASTFPKLLTTCLLVWSYYAITFKLLFKITLNSSHFLNFILVLIISILFTLSLISYYLVVLIGPGSPIDYPNLCCFDYKQGDLMQAPEILTSSSVTVKQNGGYRFCNKCLVWKPDRCHHCSSCNQCILRMDHHCPWFATCIGLNNHKFFIQFLNYTTIYLIITICITSIVLYQFFYLETLSQDLFSLHILFLFILSLIFGLCVFIFNLFSVYQLFKNKTTIESYEFQSYKSNKNSNHIGNIFDLGYKRNWTSIMGHTWYEWLLPIRTTIRSNGLTYEVNESIYRLIQQENELQQRLSESITKHRNQQKQLYRNEI</sequence>
<keyword evidence="4 10" id="KW-1133">Transmembrane helix</keyword>
<protein>
    <recommendedName>
        <fullName evidence="10">Palmitoyltransferase</fullName>
        <ecNumber evidence="10">2.3.1.225</ecNumber>
    </recommendedName>
</protein>
<dbReference type="Pfam" id="PF01529">
    <property type="entry name" value="DHHC"/>
    <property type="match status" value="1"/>
</dbReference>
<evidence type="ECO:0000313" key="12">
    <source>
        <dbReference type="EMBL" id="ODV83289.1"/>
    </source>
</evidence>
<keyword evidence="7" id="KW-0449">Lipoprotein</keyword>
<dbReference type="EC" id="2.3.1.225" evidence="10"/>
<accession>A0A1E4SUX6</accession>
<keyword evidence="5 10" id="KW-0472">Membrane</keyword>